<sequence>MKRTIIGTTTLGLLVGVVAGAGIMLNDTAHDSVKQAIGQGATNNAAVAGVGGTTAVNVSNMDLDAAMQVVQSQRAALLETQLKDQMDSIKKRNVDIAGLNDTLAKVIALQSGNVPYTLAADLKTKLQQAGAKHASKATLTTDELKATIDEIKGKIDSLNNAQQMDMLRMQSLTNKRNEGFETMTNFIKKMQESRSSNIGNMR</sequence>
<protein>
    <submittedName>
        <fullName evidence="1">Uncharacterized protein</fullName>
    </submittedName>
</protein>
<dbReference type="EMBL" id="WHOA01000219">
    <property type="protein sequence ID" value="NOU75590.1"/>
    <property type="molecule type" value="Genomic_DNA"/>
</dbReference>
<dbReference type="Proteomes" id="UP000616779">
    <property type="component" value="Unassembled WGS sequence"/>
</dbReference>
<organism evidence="1 2">
    <name type="scientific">Paenibacillus phytorum</name>
    <dbReference type="NCBI Taxonomy" id="2654977"/>
    <lineage>
        <taxon>Bacteria</taxon>
        <taxon>Bacillati</taxon>
        <taxon>Bacillota</taxon>
        <taxon>Bacilli</taxon>
        <taxon>Bacillales</taxon>
        <taxon>Paenibacillaceae</taxon>
        <taxon>Paenibacillus</taxon>
    </lineage>
</organism>
<comment type="caution">
    <text evidence="1">The sequence shown here is derived from an EMBL/GenBank/DDBJ whole genome shotgun (WGS) entry which is preliminary data.</text>
</comment>
<accession>A0ABX1Y6I4</accession>
<gene>
    <name evidence="1" type="ORF">GC098_30165</name>
</gene>
<name>A0ABX1Y6I4_9BACL</name>
<reference evidence="1 2" key="1">
    <citation type="submission" date="2019-10" db="EMBL/GenBank/DDBJ databases">
        <title>Description of Paenibacillus terrestris sp. nov.</title>
        <authorList>
            <person name="Carlier A."/>
            <person name="Qi S."/>
        </authorList>
    </citation>
    <scope>NUCLEOTIDE SEQUENCE [LARGE SCALE GENOMIC DNA]</scope>
    <source>
        <strain evidence="1 2">LMG 31458</strain>
    </source>
</reference>
<keyword evidence="2" id="KW-1185">Reference proteome</keyword>
<evidence type="ECO:0000313" key="1">
    <source>
        <dbReference type="EMBL" id="NOU75590.1"/>
    </source>
</evidence>
<evidence type="ECO:0000313" key="2">
    <source>
        <dbReference type="Proteomes" id="UP000616779"/>
    </source>
</evidence>
<proteinExistence type="predicted"/>
<dbReference type="RefSeq" id="WP_171647371.1">
    <property type="nucleotide sequence ID" value="NZ_WHOA01000219.1"/>
</dbReference>